<evidence type="ECO:0000313" key="2">
    <source>
        <dbReference type="Proteomes" id="UP000315017"/>
    </source>
</evidence>
<dbReference type="InterPro" id="IPR023198">
    <property type="entry name" value="PGP-like_dom2"/>
</dbReference>
<sequence>MASTIQAVTFDLDGLMFNTEMLYGRVLRILLEKRKKPFEQRLLDSMMGRPGYVALQILVDWHGLSETVEDIYADSDAIFLDMLDRELAPMPGLVELLSALEHGGIPKGIATSSRAPVVYRMLDQFGWRPRFDFILTSADVEHGKPNPEIYLKAAKQHGIEPAAMLVLEDSHNGCLAAINAGAHAVAVPGEHSHAHDFTGAQFVADTLRDRRIYELLGLPIASSAND</sequence>
<dbReference type="RefSeq" id="WP_145091292.1">
    <property type="nucleotide sequence ID" value="NZ_CP036274.1"/>
</dbReference>
<dbReference type="Proteomes" id="UP000315017">
    <property type="component" value="Chromosome"/>
</dbReference>
<dbReference type="EMBL" id="CP036274">
    <property type="protein sequence ID" value="QDU28649.1"/>
    <property type="molecule type" value="Genomic_DNA"/>
</dbReference>
<dbReference type="AlphaFoldDB" id="A0A517YEL0"/>
<reference evidence="1 2" key="1">
    <citation type="submission" date="2019-02" db="EMBL/GenBank/DDBJ databases">
        <title>Deep-cultivation of Planctomycetes and their phenomic and genomic characterization uncovers novel biology.</title>
        <authorList>
            <person name="Wiegand S."/>
            <person name="Jogler M."/>
            <person name="Boedeker C."/>
            <person name="Pinto D."/>
            <person name="Vollmers J."/>
            <person name="Rivas-Marin E."/>
            <person name="Kohn T."/>
            <person name="Peeters S.H."/>
            <person name="Heuer A."/>
            <person name="Rast P."/>
            <person name="Oberbeckmann S."/>
            <person name="Bunk B."/>
            <person name="Jeske O."/>
            <person name="Meyerdierks A."/>
            <person name="Storesund J.E."/>
            <person name="Kallscheuer N."/>
            <person name="Luecker S."/>
            <person name="Lage O.M."/>
            <person name="Pohl T."/>
            <person name="Merkel B.J."/>
            <person name="Hornburger P."/>
            <person name="Mueller R.-W."/>
            <person name="Bruemmer F."/>
            <person name="Labrenz M."/>
            <person name="Spormann A.M."/>
            <person name="Op den Camp H."/>
            <person name="Overmann J."/>
            <person name="Amann R."/>
            <person name="Jetten M.S.M."/>
            <person name="Mascher T."/>
            <person name="Medema M.H."/>
            <person name="Devos D.P."/>
            <person name="Kaster A.-K."/>
            <person name="Ovreas L."/>
            <person name="Rohde M."/>
            <person name="Galperin M.Y."/>
            <person name="Jogler C."/>
        </authorList>
    </citation>
    <scope>NUCLEOTIDE SEQUENCE [LARGE SCALE GENOMIC DNA]</scope>
    <source>
        <strain evidence="1 2">ETA_A8</strain>
    </source>
</reference>
<dbReference type="Pfam" id="PF13419">
    <property type="entry name" value="HAD_2"/>
    <property type="match status" value="1"/>
</dbReference>
<dbReference type="InterPro" id="IPR006439">
    <property type="entry name" value="HAD-SF_hydro_IA"/>
</dbReference>
<name>A0A517YEL0_9BACT</name>
<dbReference type="EC" id="3.1.3.-" evidence="1"/>
<dbReference type="SFLD" id="SFLDS00003">
    <property type="entry name" value="Haloacid_Dehalogenase"/>
    <property type="match status" value="1"/>
</dbReference>
<dbReference type="NCBIfam" id="TIGR01509">
    <property type="entry name" value="HAD-SF-IA-v3"/>
    <property type="match status" value="1"/>
</dbReference>
<evidence type="ECO:0000313" key="1">
    <source>
        <dbReference type="EMBL" id="QDU28649.1"/>
    </source>
</evidence>
<dbReference type="InterPro" id="IPR036412">
    <property type="entry name" value="HAD-like_sf"/>
</dbReference>
<dbReference type="PANTHER" id="PTHR18901">
    <property type="entry name" value="2-DEOXYGLUCOSE-6-PHOSPHATE PHOSPHATASE 2"/>
    <property type="match status" value="1"/>
</dbReference>
<dbReference type="KEGG" id="aagg:ETAA8_37520"/>
<dbReference type="SUPFAM" id="SSF56784">
    <property type="entry name" value="HAD-like"/>
    <property type="match status" value="1"/>
</dbReference>
<proteinExistence type="predicted"/>
<protein>
    <submittedName>
        <fullName evidence="1">Phosphorylated carbohydrates phosphatase</fullName>
        <ecNumber evidence="1">3.1.3.-</ecNumber>
    </submittedName>
</protein>
<dbReference type="SFLD" id="SFLDG01135">
    <property type="entry name" value="C1.5.6:_HAD__Beta-PGM__Phospha"/>
    <property type="match status" value="1"/>
</dbReference>
<accession>A0A517YEL0</accession>
<gene>
    <name evidence="1" type="ORF">ETAA8_37520</name>
</gene>
<organism evidence="1 2">
    <name type="scientific">Anatilimnocola aggregata</name>
    <dbReference type="NCBI Taxonomy" id="2528021"/>
    <lineage>
        <taxon>Bacteria</taxon>
        <taxon>Pseudomonadati</taxon>
        <taxon>Planctomycetota</taxon>
        <taxon>Planctomycetia</taxon>
        <taxon>Pirellulales</taxon>
        <taxon>Pirellulaceae</taxon>
        <taxon>Anatilimnocola</taxon>
    </lineage>
</organism>
<keyword evidence="2" id="KW-1185">Reference proteome</keyword>
<dbReference type="PRINTS" id="PR00413">
    <property type="entry name" value="HADHALOGNASE"/>
</dbReference>
<dbReference type="GO" id="GO:0016787">
    <property type="term" value="F:hydrolase activity"/>
    <property type="evidence" value="ECO:0007669"/>
    <property type="project" value="UniProtKB-KW"/>
</dbReference>
<dbReference type="InterPro" id="IPR041492">
    <property type="entry name" value="HAD_2"/>
</dbReference>
<dbReference type="NCBIfam" id="TIGR01549">
    <property type="entry name" value="HAD-SF-IA-v1"/>
    <property type="match status" value="1"/>
</dbReference>
<dbReference type="SFLD" id="SFLDG01129">
    <property type="entry name" value="C1.5:_HAD__Beta-PGM__Phosphata"/>
    <property type="match status" value="1"/>
</dbReference>
<keyword evidence="1" id="KW-0378">Hydrolase</keyword>
<dbReference type="InterPro" id="IPR023214">
    <property type="entry name" value="HAD_sf"/>
</dbReference>
<dbReference type="PANTHER" id="PTHR18901:SF38">
    <property type="entry name" value="PSEUDOURIDINE-5'-PHOSPHATASE"/>
    <property type="match status" value="1"/>
</dbReference>
<dbReference type="Gene3D" id="1.10.150.240">
    <property type="entry name" value="Putative phosphatase, domain 2"/>
    <property type="match status" value="1"/>
</dbReference>
<dbReference type="OrthoDB" id="9797743at2"/>
<dbReference type="Gene3D" id="3.40.50.1000">
    <property type="entry name" value="HAD superfamily/HAD-like"/>
    <property type="match status" value="1"/>
</dbReference>